<dbReference type="EMBL" id="BMYQ01000006">
    <property type="protein sequence ID" value="GGW33890.1"/>
    <property type="molecule type" value="Genomic_DNA"/>
</dbReference>
<dbReference type="RefSeq" id="WP_189634013.1">
    <property type="nucleotide sequence ID" value="NZ_BMYQ01000006.1"/>
</dbReference>
<dbReference type="InterPro" id="IPR011037">
    <property type="entry name" value="Pyrv_Knase-like_insert_dom_sf"/>
</dbReference>
<name>A0A918IV43_9RHOB</name>
<evidence type="ECO:0008006" key="3">
    <source>
        <dbReference type="Google" id="ProtNLM"/>
    </source>
</evidence>
<evidence type="ECO:0000313" key="1">
    <source>
        <dbReference type="EMBL" id="GGW33890.1"/>
    </source>
</evidence>
<proteinExistence type="predicted"/>
<accession>A0A918IV43</accession>
<reference evidence="1" key="1">
    <citation type="journal article" date="2014" name="Int. J. Syst. Evol. Microbiol.">
        <title>Complete genome sequence of Corynebacterium casei LMG S-19264T (=DSM 44701T), isolated from a smear-ripened cheese.</title>
        <authorList>
            <consortium name="US DOE Joint Genome Institute (JGI-PGF)"/>
            <person name="Walter F."/>
            <person name="Albersmeier A."/>
            <person name="Kalinowski J."/>
            <person name="Ruckert C."/>
        </authorList>
    </citation>
    <scope>NUCLEOTIDE SEQUENCE</scope>
    <source>
        <strain evidence="1">KCTC 23714</strain>
    </source>
</reference>
<gene>
    <name evidence="1" type="ORF">GCM10011452_23080</name>
</gene>
<dbReference type="Gene3D" id="2.40.33.20">
    <property type="entry name" value="PK beta-barrel domain-like"/>
    <property type="match status" value="1"/>
</dbReference>
<comment type="caution">
    <text evidence="1">The sequence shown here is derived from an EMBL/GenBank/DDBJ whole genome shotgun (WGS) entry which is preliminary data.</text>
</comment>
<dbReference type="AlphaFoldDB" id="A0A918IV43"/>
<dbReference type="Proteomes" id="UP000628984">
    <property type="component" value="Unassembled WGS sequence"/>
</dbReference>
<organism evidence="1 2">
    <name type="scientific">Gemmobacter lanyuensis</name>
    <dbReference type="NCBI Taxonomy" id="1054497"/>
    <lineage>
        <taxon>Bacteria</taxon>
        <taxon>Pseudomonadati</taxon>
        <taxon>Pseudomonadota</taxon>
        <taxon>Alphaproteobacteria</taxon>
        <taxon>Rhodobacterales</taxon>
        <taxon>Paracoccaceae</taxon>
        <taxon>Gemmobacter</taxon>
    </lineage>
</organism>
<dbReference type="SUPFAM" id="SSF50800">
    <property type="entry name" value="PK beta-barrel domain-like"/>
    <property type="match status" value="1"/>
</dbReference>
<keyword evidence="2" id="KW-1185">Reference proteome</keyword>
<protein>
    <recommendedName>
        <fullName evidence="3">MOSC domain-containing protein</fullName>
    </recommendedName>
</protein>
<evidence type="ECO:0000313" key="2">
    <source>
        <dbReference type="Proteomes" id="UP000628984"/>
    </source>
</evidence>
<reference evidence="1" key="2">
    <citation type="submission" date="2020-09" db="EMBL/GenBank/DDBJ databases">
        <authorList>
            <person name="Sun Q."/>
            <person name="Kim S."/>
        </authorList>
    </citation>
    <scope>NUCLEOTIDE SEQUENCE</scope>
    <source>
        <strain evidence="1">KCTC 23714</strain>
    </source>
</reference>
<sequence>MTPVSLDELMTALPHVLAAPKDDTPILQLCFRPAFNQRSFPESLTITPEEGVPGERFTTAPWLKLPDGSGDPRIQVSILPSRVMDLVWRDRAGTPHPGDTIIADLDTSLANLPDGTLLQAGSAILRVSDVFNDGCVKWKARYGADAKAWITAPGHPELRLRGVLCSVAQGGEMRVGDRLKRIG</sequence>